<feature type="chain" id="PRO_5046068414" description="DUF7735 domain-containing protein" evidence="2">
    <location>
        <begin position="21"/>
        <end position="200"/>
    </location>
</feature>
<protein>
    <recommendedName>
        <fullName evidence="3">DUF7735 domain-containing protein</fullName>
    </recommendedName>
</protein>
<dbReference type="Proteomes" id="UP001396898">
    <property type="component" value="Unassembled WGS sequence"/>
</dbReference>
<feature type="signal peptide" evidence="2">
    <location>
        <begin position="1"/>
        <end position="20"/>
    </location>
</feature>
<dbReference type="EMBL" id="JAQQWI010000016">
    <property type="protein sequence ID" value="KAK8009528.1"/>
    <property type="molecule type" value="Genomic_DNA"/>
</dbReference>
<proteinExistence type="predicted"/>
<gene>
    <name evidence="4" type="ORF">PG991_012079</name>
</gene>
<feature type="compositionally biased region" description="Low complexity" evidence="1">
    <location>
        <begin position="17"/>
        <end position="26"/>
    </location>
</feature>
<organism evidence="4 5">
    <name type="scientific">Apiospora marii</name>
    <dbReference type="NCBI Taxonomy" id="335849"/>
    <lineage>
        <taxon>Eukaryota</taxon>
        <taxon>Fungi</taxon>
        <taxon>Dikarya</taxon>
        <taxon>Ascomycota</taxon>
        <taxon>Pezizomycotina</taxon>
        <taxon>Sordariomycetes</taxon>
        <taxon>Xylariomycetidae</taxon>
        <taxon>Amphisphaeriales</taxon>
        <taxon>Apiosporaceae</taxon>
        <taxon>Apiospora</taxon>
    </lineage>
</organism>
<keyword evidence="5" id="KW-1185">Reference proteome</keyword>
<feature type="region of interest" description="Disordered" evidence="1">
    <location>
        <begin position="17"/>
        <end position="42"/>
    </location>
</feature>
<name>A0ABR1RH35_9PEZI</name>
<evidence type="ECO:0000259" key="3">
    <source>
        <dbReference type="Pfam" id="PF24870"/>
    </source>
</evidence>
<comment type="caution">
    <text evidence="4">The sequence shown here is derived from an EMBL/GenBank/DDBJ whole genome shotgun (WGS) entry which is preliminary data.</text>
</comment>
<evidence type="ECO:0000256" key="2">
    <source>
        <dbReference type="SAM" id="SignalP"/>
    </source>
</evidence>
<evidence type="ECO:0000256" key="1">
    <source>
        <dbReference type="SAM" id="MobiDB-lite"/>
    </source>
</evidence>
<evidence type="ECO:0000313" key="5">
    <source>
        <dbReference type="Proteomes" id="UP001396898"/>
    </source>
</evidence>
<evidence type="ECO:0000313" key="4">
    <source>
        <dbReference type="EMBL" id="KAK8009528.1"/>
    </source>
</evidence>
<feature type="domain" description="DUF7735" evidence="3">
    <location>
        <begin position="83"/>
        <end position="139"/>
    </location>
</feature>
<dbReference type="InterPro" id="IPR056637">
    <property type="entry name" value="DUF7735"/>
</dbReference>
<dbReference type="Pfam" id="PF24870">
    <property type="entry name" value="DUF7735"/>
    <property type="match status" value="1"/>
</dbReference>
<accession>A0ABR1RH35</accession>
<reference evidence="4 5" key="1">
    <citation type="submission" date="2023-01" db="EMBL/GenBank/DDBJ databases">
        <title>Analysis of 21 Apiospora genomes using comparative genomics revels a genus with tremendous synthesis potential of carbohydrate active enzymes and secondary metabolites.</title>
        <authorList>
            <person name="Sorensen T."/>
        </authorList>
    </citation>
    <scope>NUCLEOTIDE SEQUENCE [LARGE SCALE GENOMIC DNA]</scope>
    <source>
        <strain evidence="4 5">CBS 20057</strain>
    </source>
</reference>
<keyword evidence="2" id="KW-0732">Signal</keyword>
<sequence>MVAAVLVVSAVAQSSTSAQAESSSTTRGTATAEITPGPNGEMSRDCLSEVMSKVFIDKQDPRGALGDFVSSSKLYDSVNIPTSECDLLKKIPATLHEEYFTFESSRSDWWKSHRSEFTKWASTCSGSPNTAWADVVTPYQSHSAFLDTYNPASATTCEGVTRNAGAQETSSSEGAAPRQTMAAGAALAAAAGVYAAAVAV</sequence>